<evidence type="ECO:0000256" key="3">
    <source>
        <dbReference type="SAM" id="Phobius"/>
    </source>
</evidence>
<dbReference type="SMART" id="SM00420">
    <property type="entry name" value="HTH_DEOR"/>
    <property type="match status" value="1"/>
</dbReference>
<keyword evidence="3" id="KW-1133">Transmembrane helix</keyword>
<evidence type="ECO:0000256" key="2">
    <source>
        <dbReference type="ARBA" id="ARBA00023163"/>
    </source>
</evidence>
<dbReference type="InterPro" id="IPR036390">
    <property type="entry name" value="WH_DNA-bd_sf"/>
</dbReference>
<accession>A0ABN6ZRI5</accession>
<keyword evidence="3" id="KW-0812">Transmembrane</keyword>
<sequence length="142" mass="15059">MLRSRRARLASFSAPVLLALLAAYAATAGDGIHGAHRVAVLAAAGAAASVALSRRQSRSDEQLVVVESALDERDEAILELLRSHGPMGVSDVARSLGISKSTASRKLRKLADMGLVERIVVDGSPQYRARATADRDNADRSR</sequence>
<dbReference type="InterPro" id="IPR036388">
    <property type="entry name" value="WH-like_DNA-bd_sf"/>
</dbReference>
<dbReference type="InterPro" id="IPR000485">
    <property type="entry name" value="AsnC-type_HTH_dom"/>
</dbReference>
<protein>
    <recommendedName>
        <fullName evidence="4">HTH deoR-type domain-containing protein</fullName>
    </recommendedName>
</protein>
<reference evidence="5 6" key="1">
    <citation type="submission" date="2023-09" db="EMBL/GenBank/DDBJ databases">
        <title>Pyrofollis japonicus gen. nov. sp. nov., a novel member of the family Pyrodictiaceae isolated from the Iheya North hydrothermal field.</title>
        <authorList>
            <person name="Miyazaki U."/>
            <person name="Sanari M."/>
            <person name="Tame A."/>
            <person name="Kitajima M."/>
            <person name="Okamoto A."/>
            <person name="Sawayama S."/>
            <person name="Miyazaki J."/>
            <person name="Takai K."/>
            <person name="Nakagawa S."/>
        </authorList>
    </citation>
    <scope>NUCLEOTIDE SEQUENCE [LARGE SCALE GENOMIC DNA]</scope>
    <source>
        <strain evidence="5 6">AV2</strain>
    </source>
</reference>
<dbReference type="RefSeq" id="WP_338250675.1">
    <property type="nucleotide sequence ID" value="NZ_AP028907.1"/>
</dbReference>
<dbReference type="Proteomes" id="UP001341135">
    <property type="component" value="Chromosome"/>
</dbReference>
<evidence type="ECO:0000313" key="5">
    <source>
        <dbReference type="EMBL" id="BES80437.1"/>
    </source>
</evidence>
<dbReference type="EMBL" id="AP028907">
    <property type="protein sequence ID" value="BES80437.1"/>
    <property type="molecule type" value="Genomic_DNA"/>
</dbReference>
<keyword evidence="2" id="KW-0804">Transcription</keyword>
<dbReference type="PRINTS" id="PR00033">
    <property type="entry name" value="HTHASNC"/>
</dbReference>
<dbReference type="InterPro" id="IPR005471">
    <property type="entry name" value="Tscrpt_reg_IclR_N"/>
</dbReference>
<evidence type="ECO:0000313" key="6">
    <source>
        <dbReference type="Proteomes" id="UP001341135"/>
    </source>
</evidence>
<gene>
    <name evidence="5" type="ORF">PABY_00040</name>
</gene>
<evidence type="ECO:0000259" key="4">
    <source>
        <dbReference type="PROSITE" id="PS51000"/>
    </source>
</evidence>
<dbReference type="SUPFAM" id="SSF46785">
    <property type="entry name" value="Winged helix' DNA-binding domain"/>
    <property type="match status" value="1"/>
</dbReference>
<dbReference type="GeneID" id="89288028"/>
<dbReference type="Gene3D" id="1.10.10.10">
    <property type="entry name" value="Winged helix-like DNA-binding domain superfamily/Winged helix DNA-binding domain"/>
    <property type="match status" value="1"/>
</dbReference>
<name>A0ABN6ZRI5_9CREN</name>
<feature type="domain" description="HTH deoR-type" evidence="4">
    <location>
        <begin position="70"/>
        <end position="125"/>
    </location>
</feature>
<proteinExistence type="predicted"/>
<keyword evidence="6" id="KW-1185">Reference proteome</keyword>
<dbReference type="Pfam" id="PF09339">
    <property type="entry name" value="HTH_IclR"/>
    <property type="match status" value="1"/>
</dbReference>
<dbReference type="PROSITE" id="PS51000">
    <property type="entry name" value="HTH_DEOR_2"/>
    <property type="match status" value="1"/>
</dbReference>
<dbReference type="InterPro" id="IPR001034">
    <property type="entry name" value="DeoR_HTH"/>
</dbReference>
<organism evidence="5 6">
    <name type="scientific">Pyrodictium abyssi</name>
    <dbReference type="NCBI Taxonomy" id="54256"/>
    <lineage>
        <taxon>Archaea</taxon>
        <taxon>Thermoproteota</taxon>
        <taxon>Thermoprotei</taxon>
        <taxon>Desulfurococcales</taxon>
        <taxon>Pyrodictiaceae</taxon>
        <taxon>Pyrodictium</taxon>
    </lineage>
</organism>
<feature type="transmembrane region" description="Helical" evidence="3">
    <location>
        <begin position="35"/>
        <end position="53"/>
    </location>
</feature>
<keyword evidence="3" id="KW-0472">Membrane</keyword>
<keyword evidence="1" id="KW-0805">Transcription regulation</keyword>
<evidence type="ECO:0000256" key="1">
    <source>
        <dbReference type="ARBA" id="ARBA00023015"/>
    </source>
</evidence>